<dbReference type="Gene3D" id="3.40.710.10">
    <property type="entry name" value="DD-peptidase/beta-lactamase superfamily"/>
    <property type="match status" value="1"/>
</dbReference>
<dbReference type="PANTHER" id="PTHR46825">
    <property type="entry name" value="D-ALANYL-D-ALANINE-CARBOXYPEPTIDASE/ENDOPEPTIDASE AMPH"/>
    <property type="match status" value="1"/>
</dbReference>
<dbReference type="InterPro" id="IPR012338">
    <property type="entry name" value="Beta-lactam/transpept-like"/>
</dbReference>
<evidence type="ECO:0000259" key="2">
    <source>
        <dbReference type="Pfam" id="PF00144"/>
    </source>
</evidence>
<gene>
    <name evidence="3" type="ORF">ACFO5Q_14015</name>
</gene>
<feature type="signal peptide" evidence="1">
    <location>
        <begin position="1"/>
        <end position="22"/>
    </location>
</feature>
<accession>A0ABV8UCS2</accession>
<feature type="chain" id="PRO_5046673941" evidence="1">
    <location>
        <begin position="23"/>
        <end position="510"/>
    </location>
</feature>
<dbReference type="RefSeq" id="WP_068143668.1">
    <property type="nucleotide sequence ID" value="NZ_JBHSCR010000014.1"/>
</dbReference>
<dbReference type="InterPro" id="IPR001466">
    <property type="entry name" value="Beta-lactam-related"/>
</dbReference>
<dbReference type="Proteomes" id="UP001595776">
    <property type="component" value="Unassembled WGS sequence"/>
</dbReference>
<feature type="domain" description="Beta-lactamase-related" evidence="2">
    <location>
        <begin position="48"/>
        <end position="346"/>
    </location>
</feature>
<sequence>MKISQKLGCCIAALSLSISASADQDAAPYNSKLDAFLAEAEASPLAPPSYSLAIANGDKLLYSRLKGPRILGQDSPLELDSPLYIASVTKSFVGLLAARLDAEGVLSLDATLADEWPSLELPAPIDAAGITMRDLLTHNFGFENDPLVVRTAYVGGTSLADYEAILEGSSVSIEPGFSYDNLGYLIYAAVLEQKTGRSWHDWLASDIFQPLGLASASTKPSEISSDKIALGNHYDPNAKEGWTPAKAKADDLMHPAGGLFVSTGDAVRWLQANVTRKVFADAIYEVAQTPYVKREKPKKYADMTCTGYALGWQTCDYAGHRVLYHGGTYDGMMIFMLYLPDDDLVVSSINGARAFGWTFGWNAVQQGLDYALGLEGADDKAIERLAGRVESQLGYANFRGRIREQALRGATMAGAAKLRQDLIGLYSSDAYGEASLCEADGKLTFKIGRFSAEVISGPDGVARIMERAYGEPSKLKVEYSEAGMPSFEWEGGQFEKQAGKACVGEVDQSR</sequence>
<proteinExistence type="predicted"/>
<comment type="caution">
    <text evidence="3">The sequence shown here is derived from an EMBL/GenBank/DDBJ whole genome shotgun (WGS) entry which is preliminary data.</text>
</comment>
<evidence type="ECO:0000256" key="1">
    <source>
        <dbReference type="SAM" id="SignalP"/>
    </source>
</evidence>
<dbReference type="GO" id="GO:0016787">
    <property type="term" value="F:hydrolase activity"/>
    <property type="evidence" value="ECO:0007669"/>
    <property type="project" value="UniProtKB-KW"/>
</dbReference>
<organism evidence="3 4">
    <name type="scientific">Kordiimonas lipolytica</name>
    <dbReference type="NCBI Taxonomy" id="1662421"/>
    <lineage>
        <taxon>Bacteria</taxon>
        <taxon>Pseudomonadati</taxon>
        <taxon>Pseudomonadota</taxon>
        <taxon>Alphaproteobacteria</taxon>
        <taxon>Kordiimonadales</taxon>
        <taxon>Kordiimonadaceae</taxon>
        <taxon>Kordiimonas</taxon>
    </lineage>
</organism>
<dbReference type="InterPro" id="IPR050491">
    <property type="entry name" value="AmpC-like"/>
</dbReference>
<name>A0ABV8UCS2_9PROT</name>
<dbReference type="EMBL" id="JBHSCR010000014">
    <property type="protein sequence ID" value="MFC4348965.1"/>
    <property type="molecule type" value="Genomic_DNA"/>
</dbReference>
<keyword evidence="4" id="KW-1185">Reference proteome</keyword>
<dbReference type="EC" id="3.-.-.-" evidence="3"/>
<keyword evidence="1" id="KW-0732">Signal</keyword>
<dbReference type="Pfam" id="PF00144">
    <property type="entry name" value="Beta-lactamase"/>
    <property type="match status" value="1"/>
</dbReference>
<dbReference type="PANTHER" id="PTHR46825:SF9">
    <property type="entry name" value="BETA-LACTAMASE-RELATED DOMAIN-CONTAINING PROTEIN"/>
    <property type="match status" value="1"/>
</dbReference>
<protein>
    <submittedName>
        <fullName evidence="3">Serine hydrolase domain-containing protein</fullName>
        <ecNumber evidence="3">3.-.-.-</ecNumber>
    </submittedName>
</protein>
<evidence type="ECO:0000313" key="4">
    <source>
        <dbReference type="Proteomes" id="UP001595776"/>
    </source>
</evidence>
<keyword evidence="3" id="KW-0378">Hydrolase</keyword>
<evidence type="ECO:0000313" key="3">
    <source>
        <dbReference type="EMBL" id="MFC4348965.1"/>
    </source>
</evidence>
<dbReference type="SUPFAM" id="SSF56601">
    <property type="entry name" value="beta-lactamase/transpeptidase-like"/>
    <property type="match status" value="1"/>
</dbReference>
<reference evidence="4" key="1">
    <citation type="journal article" date="2019" name="Int. J. Syst. Evol. Microbiol.">
        <title>The Global Catalogue of Microorganisms (GCM) 10K type strain sequencing project: providing services to taxonomists for standard genome sequencing and annotation.</title>
        <authorList>
            <consortium name="The Broad Institute Genomics Platform"/>
            <consortium name="The Broad Institute Genome Sequencing Center for Infectious Disease"/>
            <person name="Wu L."/>
            <person name="Ma J."/>
        </authorList>
    </citation>
    <scope>NUCLEOTIDE SEQUENCE [LARGE SCALE GENOMIC DNA]</scope>
    <source>
        <strain evidence="4">CGMCC 1.15304</strain>
    </source>
</reference>